<dbReference type="PRINTS" id="PR00625">
    <property type="entry name" value="JDOMAIN"/>
</dbReference>
<evidence type="ECO:0000313" key="5">
    <source>
        <dbReference type="Proteomes" id="UP000288216"/>
    </source>
</evidence>
<protein>
    <recommendedName>
        <fullName evidence="3">J domain-containing protein</fullName>
    </recommendedName>
</protein>
<feature type="transmembrane region" description="Helical" evidence="2">
    <location>
        <begin position="355"/>
        <end position="374"/>
    </location>
</feature>
<organism evidence="4 5">
    <name type="scientific">Scyliorhinus torazame</name>
    <name type="common">Cloudy catshark</name>
    <name type="synonym">Catulus torazame</name>
    <dbReference type="NCBI Taxonomy" id="75743"/>
    <lineage>
        <taxon>Eukaryota</taxon>
        <taxon>Metazoa</taxon>
        <taxon>Chordata</taxon>
        <taxon>Craniata</taxon>
        <taxon>Vertebrata</taxon>
        <taxon>Chondrichthyes</taxon>
        <taxon>Elasmobranchii</taxon>
        <taxon>Galeomorphii</taxon>
        <taxon>Galeoidea</taxon>
        <taxon>Carcharhiniformes</taxon>
        <taxon>Scyliorhinidae</taxon>
        <taxon>Scyliorhinus</taxon>
    </lineage>
</organism>
<dbReference type="PANTHER" id="PTHR44873">
    <property type="entry name" value="DNAJ HOMOLOG SUBFAMILY C MEMBER 30, MITOCHONDRIAL"/>
    <property type="match status" value="1"/>
</dbReference>
<dbReference type="PROSITE" id="PS50076">
    <property type="entry name" value="DNAJ_2"/>
    <property type="match status" value="1"/>
</dbReference>
<reference evidence="4 5" key="1">
    <citation type="journal article" date="2018" name="Nat. Ecol. Evol.">
        <title>Shark genomes provide insights into elasmobranch evolution and the origin of vertebrates.</title>
        <authorList>
            <person name="Hara Y"/>
            <person name="Yamaguchi K"/>
            <person name="Onimaru K"/>
            <person name="Kadota M"/>
            <person name="Koyanagi M"/>
            <person name="Keeley SD"/>
            <person name="Tatsumi K"/>
            <person name="Tanaka K"/>
            <person name="Motone F"/>
            <person name="Kageyama Y"/>
            <person name="Nozu R"/>
            <person name="Adachi N"/>
            <person name="Nishimura O"/>
            <person name="Nakagawa R"/>
            <person name="Tanegashima C"/>
            <person name="Kiyatake I"/>
            <person name="Matsumoto R"/>
            <person name="Murakumo K"/>
            <person name="Nishida K"/>
            <person name="Terakita A"/>
            <person name="Kuratani S"/>
            <person name="Sato K"/>
            <person name="Hyodo S Kuraku.S."/>
        </authorList>
    </citation>
    <scope>NUCLEOTIDE SEQUENCE [LARGE SCALE GENOMIC DNA]</scope>
</reference>
<feature type="domain" description="J" evidence="3">
    <location>
        <begin position="207"/>
        <end position="272"/>
    </location>
</feature>
<feature type="region of interest" description="Disordered" evidence="1">
    <location>
        <begin position="28"/>
        <end position="153"/>
    </location>
</feature>
<evidence type="ECO:0000256" key="1">
    <source>
        <dbReference type="SAM" id="MobiDB-lite"/>
    </source>
</evidence>
<dbReference type="AlphaFoldDB" id="A0A401PL81"/>
<dbReference type="OrthoDB" id="376357at2759"/>
<dbReference type="InterPro" id="IPR053025">
    <property type="entry name" value="Mito_ATP_Synthase-Asso"/>
</dbReference>
<dbReference type="InterPro" id="IPR001623">
    <property type="entry name" value="DnaJ_domain"/>
</dbReference>
<feature type="region of interest" description="Disordered" evidence="1">
    <location>
        <begin position="275"/>
        <end position="308"/>
    </location>
</feature>
<name>A0A401PL81_SCYTO</name>
<dbReference type="EMBL" id="BFAA01000768">
    <property type="protein sequence ID" value="GCB73865.1"/>
    <property type="molecule type" value="Genomic_DNA"/>
</dbReference>
<dbReference type="CDD" id="cd06257">
    <property type="entry name" value="DnaJ"/>
    <property type="match status" value="1"/>
</dbReference>
<dbReference type="Proteomes" id="UP000288216">
    <property type="component" value="Unassembled WGS sequence"/>
</dbReference>
<feature type="compositionally biased region" description="Low complexity" evidence="1">
    <location>
        <begin position="39"/>
        <end position="48"/>
    </location>
</feature>
<comment type="caution">
    <text evidence="4">The sequence shown here is derived from an EMBL/GenBank/DDBJ whole genome shotgun (WGS) entry which is preliminary data.</text>
</comment>
<dbReference type="STRING" id="75743.A0A401PL81"/>
<accession>A0A401PL81</accession>
<dbReference type="Pfam" id="PF00226">
    <property type="entry name" value="DnaJ"/>
    <property type="match status" value="1"/>
</dbReference>
<keyword evidence="2" id="KW-1133">Transmembrane helix</keyword>
<keyword evidence="2" id="KW-0472">Membrane</keyword>
<keyword evidence="2" id="KW-0812">Transmembrane</keyword>
<feature type="compositionally biased region" description="Polar residues" evidence="1">
    <location>
        <begin position="294"/>
        <end position="305"/>
    </location>
</feature>
<sequence>MALVFAARCVRTGRHWETGDWARRSVVVGDGRRDDGNPGDEAAAAGAETETKWRPPPPPPAGQLELRLSPGRGEEGEIGLLWPGPATPQLCRGPVSPGGPPVAGSRAPSPPGRESRPWPTALADLLPHQAHVEGGGPASHSSMQGREDNCRPRLGSSRPCKWLRPAPLRGGGSAWPPVRQARSYGHFRGGGFRGKNGTLPLLPSNIVYYDILKISPSATQSQIKSAYYKQSLLYHPDKNAGSEEAALRFTQINEAYSVLGSVNLRKKYDRGILTPADLQSGKRPAEKAHAARTQPPQAWSSSENSETGKSRFNFDEFFKAHYGEQLAREQTQRWRRMQERRSRESLEKKWHFHKLVEVAVTVMLVAGFCLLFSIKSK</sequence>
<evidence type="ECO:0000259" key="3">
    <source>
        <dbReference type="PROSITE" id="PS50076"/>
    </source>
</evidence>
<dbReference type="PANTHER" id="PTHR44873:SF1">
    <property type="entry name" value="DNAJ HOMOLOG SUBFAMILY C MEMBER 30, MITOCHONDRIAL"/>
    <property type="match status" value="1"/>
</dbReference>
<dbReference type="Gene3D" id="1.10.287.110">
    <property type="entry name" value="DnaJ domain"/>
    <property type="match status" value="1"/>
</dbReference>
<dbReference type="SUPFAM" id="SSF46565">
    <property type="entry name" value="Chaperone J-domain"/>
    <property type="match status" value="1"/>
</dbReference>
<evidence type="ECO:0000256" key="2">
    <source>
        <dbReference type="SAM" id="Phobius"/>
    </source>
</evidence>
<proteinExistence type="predicted"/>
<dbReference type="InterPro" id="IPR036869">
    <property type="entry name" value="J_dom_sf"/>
</dbReference>
<gene>
    <name evidence="4" type="ORF">scyTo_0002947</name>
</gene>
<evidence type="ECO:0000313" key="4">
    <source>
        <dbReference type="EMBL" id="GCB73865.1"/>
    </source>
</evidence>
<keyword evidence="5" id="KW-1185">Reference proteome</keyword>
<dbReference type="SMART" id="SM00271">
    <property type="entry name" value="DnaJ"/>
    <property type="match status" value="1"/>
</dbReference>